<dbReference type="Proteomes" id="UP000838878">
    <property type="component" value="Chromosome 3"/>
</dbReference>
<sequence length="229" mass="26250">MSGNDKNNADKFSHYLLSSKLEELEKLTSNLYGELQDSKKVMAEICTLMDSIPKEQANRPQQSNGLRHEDISQFLVAPTPNLLMPDMSQNTVDLDLDSMIAEMKQYAESIRNNIVHTESHQEHATRPIETVDWDQCAISMDKFGKRITNIKMVKSTGGNRNMELEAKMDELCKDVNMFTQMVQAKTTLSESNQNWVLTEQDNRVLLYEDLINKILLSTNELSYLLKNKN</sequence>
<feature type="non-terminal residue" evidence="1">
    <location>
        <position position="229"/>
    </location>
</feature>
<protein>
    <submittedName>
        <fullName evidence="1">Uncharacterized protein</fullName>
    </submittedName>
</protein>
<name>A0A8J9V8V7_9NEOP</name>
<evidence type="ECO:0000313" key="2">
    <source>
        <dbReference type="Proteomes" id="UP000838878"/>
    </source>
</evidence>
<reference evidence="1" key="1">
    <citation type="submission" date="2021-12" db="EMBL/GenBank/DDBJ databases">
        <authorList>
            <person name="Martin H S."/>
        </authorList>
    </citation>
    <scope>NUCLEOTIDE SEQUENCE</scope>
</reference>
<proteinExistence type="predicted"/>
<organism evidence="1 2">
    <name type="scientific">Brenthis ino</name>
    <name type="common">lesser marbled fritillary</name>
    <dbReference type="NCBI Taxonomy" id="405034"/>
    <lineage>
        <taxon>Eukaryota</taxon>
        <taxon>Metazoa</taxon>
        <taxon>Ecdysozoa</taxon>
        <taxon>Arthropoda</taxon>
        <taxon>Hexapoda</taxon>
        <taxon>Insecta</taxon>
        <taxon>Pterygota</taxon>
        <taxon>Neoptera</taxon>
        <taxon>Endopterygota</taxon>
        <taxon>Lepidoptera</taxon>
        <taxon>Glossata</taxon>
        <taxon>Ditrysia</taxon>
        <taxon>Papilionoidea</taxon>
        <taxon>Nymphalidae</taxon>
        <taxon>Heliconiinae</taxon>
        <taxon>Argynnini</taxon>
        <taxon>Brenthis</taxon>
    </lineage>
</organism>
<keyword evidence="2" id="KW-1185">Reference proteome</keyword>
<dbReference type="EMBL" id="OV170223">
    <property type="protein sequence ID" value="CAH0722135.1"/>
    <property type="molecule type" value="Genomic_DNA"/>
</dbReference>
<evidence type="ECO:0000313" key="1">
    <source>
        <dbReference type="EMBL" id="CAH0722135.1"/>
    </source>
</evidence>
<accession>A0A8J9V8V7</accession>
<dbReference type="AlphaFoldDB" id="A0A8J9V8V7"/>
<gene>
    <name evidence="1" type="ORF">BINO364_LOCUS8144</name>
</gene>
<dbReference type="OrthoDB" id="7433254at2759"/>